<reference evidence="2 3" key="1">
    <citation type="submission" date="2016-10" db="EMBL/GenBank/DDBJ databases">
        <authorList>
            <person name="de Groot N.N."/>
        </authorList>
    </citation>
    <scope>NUCLEOTIDE SEQUENCE [LARGE SCALE GENOMIC DNA]</scope>
    <source>
        <strain evidence="2 3">DSM 15345</strain>
    </source>
</reference>
<dbReference type="PANTHER" id="PTHR30367:SF12">
    <property type="entry name" value="P-HYDROXYBENZOIC ACID EFFLUX PUMP SUBUNIT AAEA"/>
    <property type="match status" value="1"/>
</dbReference>
<accession>A0A1H3YU35</accession>
<dbReference type="OrthoDB" id="7929252at2"/>
<evidence type="ECO:0000256" key="1">
    <source>
        <dbReference type="SAM" id="Phobius"/>
    </source>
</evidence>
<keyword evidence="1" id="KW-0472">Membrane</keyword>
<gene>
    <name evidence="2" type="ORF">SAMN05444370_103232</name>
</gene>
<dbReference type="PANTHER" id="PTHR30367">
    <property type="entry name" value="P-HYDROXYBENZOIC ACID EFFLUX PUMP SUBUNIT AAEA-RELATED"/>
    <property type="match status" value="1"/>
</dbReference>
<feature type="transmembrane region" description="Helical" evidence="1">
    <location>
        <begin position="43"/>
        <end position="61"/>
    </location>
</feature>
<dbReference type="Proteomes" id="UP000198703">
    <property type="component" value="Unassembled WGS sequence"/>
</dbReference>
<dbReference type="InterPro" id="IPR050393">
    <property type="entry name" value="MFP_Efflux_Pump"/>
</dbReference>
<protein>
    <submittedName>
        <fullName evidence="2">Multidrug resistance efflux pump</fullName>
    </submittedName>
</protein>
<dbReference type="Gene3D" id="1.10.287.470">
    <property type="entry name" value="Helix hairpin bin"/>
    <property type="match status" value="1"/>
</dbReference>
<dbReference type="STRING" id="89524.SAMN05444370_103232"/>
<proteinExistence type="predicted"/>
<evidence type="ECO:0000313" key="3">
    <source>
        <dbReference type="Proteomes" id="UP000198703"/>
    </source>
</evidence>
<sequence length="411" mass="43484">MIEALLCSLVTILPDYLFRRFGQGKRLGAEITLYTVWYELRWGIAACVILTLSLITVIFYFHPSTGSAAAFFRTVPLLPEAGGRIAAVHVRSGDRVTAGAPLFSLDDADERAAVETARRSIAEIEARMLVASARLAAADGAIVEAQGALDQALEELETKQELAARNPDVVPRREIERLQTRADGRRGAVAAAQAEKAASQVEIAALLPAQRALAEAQLAQAQVALDQTVVRAGVDGALEQLTLRVGDFVSPLMRPAGVIIPADAGRRAVLAGFDQIEAQVLKVGMAAEIACPAKPFTIIPMVVTHVQEYVASGQVRLSDQLLDAGAFRGDGTVLAELEPMFAGGLEGLPPGASCTANVYTSHHDRLQDPDLSTLGAVALHAIDATGVVHAAILRIQALLAPVRRLVLSGGH</sequence>
<dbReference type="AlphaFoldDB" id="A0A1H3YU35"/>
<dbReference type="SUPFAM" id="SSF111369">
    <property type="entry name" value="HlyD-like secretion proteins"/>
    <property type="match status" value="1"/>
</dbReference>
<keyword evidence="3" id="KW-1185">Reference proteome</keyword>
<dbReference type="Gene3D" id="2.40.50.100">
    <property type="match status" value="1"/>
</dbReference>
<dbReference type="RefSeq" id="WP_093250645.1">
    <property type="nucleotide sequence ID" value="NZ_FNQM01000003.1"/>
</dbReference>
<dbReference type="EMBL" id="FNQM01000003">
    <property type="protein sequence ID" value="SEA14524.1"/>
    <property type="molecule type" value="Genomic_DNA"/>
</dbReference>
<keyword evidence="1" id="KW-0812">Transmembrane</keyword>
<name>A0A1H3YU35_9RHOB</name>
<organism evidence="2 3">
    <name type="scientific">Rubrimonas cliftonensis</name>
    <dbReference type="NCBI Taxonomy" id="89524"/>
    <lineage>
        <taxon>Bacteria</taxon>
        <taxon>Pseudomonadati</taxon>
        <taxon>Pseudomonadota</taxon>
        <taxon>Alphaproteobacteria</taxon>
        <taxon>Rhodobacterales</taxon>
        <taxon>Paracoccaceae</taxon>
        <taxon>Rubrimonas</taxon>
    </lineage>
</organism>
<keyword evidence="1" id="KW-1133">Transmembrane helix</keyword>
<evidence type="ECO:0000313" key="2">
    <source>
        <dbReference type="EMBL" id="SEA14524.1"/>
    </source>
</evidence>
<dbReference type="Gene3D" id="2.40.30.170">
    <property type="match status" value="1"/>
</dbReference>